<dbReference type="EMBL" id="ATHJ01000090">
    <property type="protein sequence ID" value="EPR39258.1"/>
    <property type="molecule type" value="Genomic_DNA"/>
</dbReference>
<gene>
    <name evidence="1" type="ORF">dsmv_2600</name>
</gene>
<accession>S7V3N5</accession>
<keyword evidence="2" id="KW-1185">Reference proteome</keyword>
<dbReference type="AlphaFoldDB" id="S7V3N5"/>
<dbReference type="Proteomes" id="UP000014977">
    <property type="component" value="Unassembled WGS sequence"/>
</dbReference>
<comment type="caution">
    <text evidence="1">The sequence shown here is derived from an EMBL/GenBank/DDBJ whole genome shotgun (WGS) entry which is preliminary data.</text>
</comment>
<name>S7V3N5_DESML</name>
<dbReference type="STRING" id="897.B2D07_03795"/>
<organism evidence="1 2">
    <name type="scientific">Desulfococcus multivorans DSM 2059</name>
    <dbReference type="NCBI Taxonomy" id="1121405"/>
    <lineage>
        <taxon>Bacteria</taxon>
        <taxon>Pseudomonadati</taxon>
        <taxon>Thermodesulfobacteriota</taxon>
        <taxon>Desulfobacteria</taxon>
        <taxon>Desulfobacterales</taxon>
        <taxon>Desulfococcaceae</taxon>
        <taxon>Desulfococcus</taxon>
    </lineage>
</organism>
<evidence type="ECO:0000313" key="1">
    <source>
        <dbReference type="EMBL" id="EPR39258.1"/>
    </source>
</evidence>
<reference evidence="1 2" key="1">
    <citation type="journal article" date="2013" name="Genome Announc.">
        <title>Draft genome sequences for three mercury-methylating, sulfate-reducing bacteria.</title>
        <authorList>
            <person name="Brown S.D."/>
            <person name="Hurt R.A.Jr."/>
            <person name="Gilmour C.C."/>
            <person name="Elias D.A."/>
        </authorList>
    </citation>
    <scope>NUCLEOTIDE SEQUENCE [LARGE SCALE GENOMIC DNA]</scope>
    <source>
        <strain evidence="1 2">DSM 2059</strain>
    </source>
</reference>
<sequence length="43" mass="4583">MFTGYGGVGSDIEVSRLEKVDLIGNAVSGSVLTDREASVFSRY</sequence>
<evidence type="ECO:0000313" key="2">
    <source>
        <dbReference type="Proteomes" id="UP000014977"/>
    </source>
</evidence>
<protein>
    <submittedName>
        <fullName evidence="1">Uncharacterized protein</fullName>
    </submittedName>
</protein>
<proteinExistence type="predicted"/>